<accession>A0ABN3Z8Q3</accession>
<name>A0ABN3Z8Q3_BACA1</name>
<dbReference type="Proteomes" id="UP000006867">
    <property type="component" value="Chromosome"/>
</dbReference>
<dbReference type="EMBL" id="CP002207">
    <property type="protein sequence ID" value="ADP32490.1"/>
    <property type="molecule type" value="Genomic_DNA"/>
</dbReference>
<keyword evidence="1" id="KW-1133">Transmembrane helix</keyword>
<keyword evidence="1" id="KW-0812">Transmembrane</keyword>
<dbReference type="RefSeq" id="WP_003325915.1">
    <property type="nucleotide sequence ID" value="NC_014639.1"/>
</dbReference>
<organism evidence="2 3">
    <name type="scientific">Bacillus atrophaeus (strain 1942)</name>
    <dbReference type="NCBI Taxonomy" id="720555"/>
    <lineage>
        <taxon>Bacteria</taxon>
        <taxon>Bacillati</taxon>
        <taxon>Bacillota</taxon>
        <taxon>Bacilli</taxon>
        <taxon>Bacillales</taxon>
        <taxon>Bacillaceae</taxon>
        <taxon>Bacillus</taxon>
    </lineage>
</organism>
<keyword evidence="3" id="KW-1185">Reference proteome</keyword>
<gene>
    <name evidence="2" type="ordered locus">BATR1942_07755</name>
</gene>
<evidence type="ECO:0000313" key="3">
    <source>
        <dbReference type="Proteomes" id="UP000006867"/>
    </source>
</evidence>
<reference evidence="2 3" key="1">
    <citation type="journal article" date="2011" name="Front. Microbiol.">
        <title>Genomic signatures of strain selection and enhancement in Bacillus atrophaeus var. globigii, a historical biowarfare simulant.</title>
        <authorList>
            <person name="Gibbons H.S."/>
            <person name="Broomall S.M."/>
            <person name="McNew L.A."/>
            <person name="Daligault H."/>
            <person name="Chapman C."/>
            <person name="Bruce D."/>
            <person name="Karavis M."/>
            <person name="Krepps M."/>
            <person name="McGregor P.A."/>
            <person name="Hong C."/>
            <person name="Park K.H."/>
            <person name="Akmal A."/>
            <person name="Feldman A."/>
            <person name="Lin J.S."/>
            <person name="Chang W.E."/>
            <person name="Higgs B.W."/>
            <person name="Demirev P."/>
            <person name="Lindquist J."/>
            <person name="Liem A."/>
            <person name="Fochler E."/>
            <person name="Read T.D."/>
            <person name="Tapia R."/>
            <person name="Johnson S."/>
            <person name="Bishop-Lilly K.A."/>
            <person name="Detter C."/>
            <person name="Han C."/>
            <person name="Sozhamannan S."/>
            <person name="Rosenzweig C.N."/>
            <person name="Skowronski E.W."/>
        </authorList>
    </citation>
    <scope>NUCLEOTIDE SEQUENCE [LARGE SCALE GENOMIC DNA]</scope>
    <source>
        <strain evidence="2 3">1942</strain>
    </source>
</reference>
<evidence type="ECO:0000256" key="1">
    <source>
        <dbReference type="SAM" id="Phobius"/>
    </source>
</evidence>
<evidence type="ECO:0000313" key="2">
    <source>
        <dbReference type="EMBL" id="ADP32490.1"/>
    </source>
</evidence>
<feature type="transmembrane region" description="Helical" evidence="1">
    <location>
        <begin position="19"/>
        <end position="37"/>
    </location>
</feature>
<sequence>MDQDKRSVLFKIGGFDLNIFIWIAMFIAIFGGPYAGYKRNKKKELKQEK</sequence>
<proteinExistence type="predicted"/>
<protein>
    <submittedName>
        <fullName evidence="2">Uncharacterized protein</fullName>
    </submittedName>
</protein>
<keyword evidence="1" id="KW-0472">Membrane</keyword>